<dbReference type="InterPro" id="IPR036397">
    <property type="entry name" value="RNaseH_sf"/>
</dbReference>
<dbReference type="GO" id="GO:0003676">
    <property type="term" value="F:nucleic acid binding"/>
    <property type="evidence" value="ECO:0007669"/>
    <property type="project" value="InterPro"/>
</dbReference>
<dbReference type="PANTHER" id="PTHR47326:SF1">
    <property type="entry name" value="HTH PSQ-TYPE DOMAIN-CONTAINING PROTEIN"/>
    <property type="match status" value="1"/>
</dbReference>
<name>A0A8X6S3P4_TRICX</name>
<organism evidence="1 2">
    <name type="scientific">Trichonephila clavipes</name>
    <name type="common">Golden silk orbweaver</name>
    <name type="synonym">Nephila clavipes</name>
    <dbReference type="NCBI Taxonomy" id="2585209"/>
    <lineage>
        <taxon>Eukaryota</taxon>
        <taxon>Metazoa</taxon>
        <taxon>Ecdysozoa</taxon>
        <taxon>Arthropoda</taxon>
        <taxon>Chelicerata</taxon>
        <taxon>Arachnida</taxon>
        <taxon>Araneae</taxon>
        <taxon>Araneomorphae</taxon>
        <taxon>Entelegynae</taxon>
        <taxon>Araneoidea</taxon>
        <taxon>Nephilidae</taxon>
        <taxon>Trichonephila</taxon>
    </lineage>
</organism>
<evidence type="ECO:0000313" key="2">
    <source>
        <dbReference type="Proteomes" id="UP000887159"/>
    </source>
</evidence>
<dbReference type="Proteomes" id="UP000887159">
    <property type="component" value="Unassembled WGS sequence"/>
</dbReference>
<dbReference type="Gene3D" id="3.30.420.10">
    <property type="entry name" value="Ribonuclease H-like superfamily/Ribonuclease H"/>
    <property type="match status" value="1"/>
</dbReference>
<evidence type="ECO:0000313" key="1">
    <source>
        <dbReference type="EMBL" id="GFY05206.1"/>
    </source>
</evidence>
<proteinExistence type="predicted"/>
<dbReference type="EMBL" id="BMAU01021250">
    <property type="protein sequence ID" value="GFY05206.1"/>
    <property type="molecule type" value="Genomic_DNA"/>
</dbReference>
<reference evidence="1" key="1">
    <citation type="submission" date="2020-08" db="EMBL/GenBank/DDBJ databases">
        <title>Multicomponent nature underlies the extraordinary mechanical properties of spider dragline silk.</title>
        <authorList>
            <person name="Kono N."/>
            <person name="Nakamura H."/>
            <person name="Mori M."/>
            <person name="Yoshida Y."/>
            <person name="Ohtoshi R."/>
            <person name="Malay A.D."/>
            <person name="Moran D.A.P."/>
            <person name="Tomita M."/>
            <person name="Numata K."/>
            <person name="Arakawa K."/>
        </authorList>
    </citation>
    <scope>NUCLEOTIDE SEQUENCE</scope>
</reference>
<protein>
    <submittedName>
        <fullName evidence="1">Uncharacterized protein</fullName>
    </submittedName>
</protein>
<dbReference type="PANTHER" id="PTHR47326">
    <property type="entry name" value="TRANSPOSABLE ELEMENT TC3 TRANSPOSASE-LIKE PROTEIN"/>
    <property type="match status" value="1"/>
</dbReference>
<comment type="caution">
    <text evidence="1">The sequence shown here is derived from an EMBL/GenBank/DDBJ whole genome shotgun (WGS) entry which is preliminary data.</text>
</comment>
<keyword evidence="2" id="KW-1185">Reference proteome</keyword>
<gene>
    <name evidence="1" type="primary">NCL1_41851</name>
    <name evidence="1" type="ORF">TNCV_2206521</name>
</gene>
<sequence length="171" mass="19360">MPEVRLFSFACKLYLGIMERPSRFGFFGGHPPSGGWFEDKKQQHEPYARRDAPHAPSLELIFAWKIRGVRLIRRNEVGLAPAPPIDGLLLKHESNNLVWQQDGAPSHGHVSIRDWLNITVPNQWIGPKEPPDKACIAWPPRSPDLTPCDFYLWGVIKACVHVLPLQADLSD</sequence>
<accession>A0A8X6S3P4</accession>
<dbReference type="AlphaFoldDB" id="A0A8X6S3P4"/>